<dbReference type="EMBL" id="LN483074">
    <property type="protein sequence ID" value="CEA01989.1"/>
    <property type="molecule type" value="Genomic_DNA"/>
</dbReference>
<dbReference type="PATRIC" id="fig|1461583.4.peg.1055"/>
<accession>A0A078M6S9</accession>
<gene>
    <name evidence="2" type="ORF">BN1050_01094</name>
</gene>
<name>A0A078M6S9_9BACL</name>
<dbReference type="PANTHER" id="PTHR36836">
    <property type="entry name" value="COLANIC ACID BIOSYNTHESIS PROTEIN WCAK"/>
    <property type="match status" value="1"/>
</dbReference>
<reference evidence="2" key="1">
    <citation type="submission" date="2014-07" db="EMBL/GenBank/DDBJ databases">
        <authorList>
            <person name="Urmite Genomes Urmite Genomes"/>
        </authorList>
    </citation>
    <scope>NUCLEOTIDE SEQUENCE</scope>
    <source>
        <strain evidence="2">13S34_air</strain>
    </source>
</reference>
<dbReference type="Pfam" id="PF04230">
    <property type="entry name" value="PS_pyruv_trans"/>
    <property type="match status" value="1"/>
</dbReference>
<sequence>MRIGIVGNYGNDNNGDESILYSIIQQVKEVFPVEDQDITVFSNNTQQTSERYGVKSYPLYYRKNKLYKTFIHTYKNNKRYVSQFDLLIIGGGGILMDFYRREAHLYGAYAMMARNSNVPYIVYGCGAGPLDTFIGRTIIKVMCRYAANISVRDPESKELLKKIGVKKDVEVIGDPAFTLKQERTRYANKPRKIGISAVPYYNANYWPEGNIEKYDVYTTSMAKNIDSLVEQQDVDITFFATKYPQDVTVTKDIQKKMRYKDRVSILDENLYPERLLEVVGEQDVVIGTRLHSLILATDAETPVLAISYHVKVRDFMSLVNASHRCLSMEDIARDDAIVARRIAEMFGDWDNLIIETKQIANHIHSEAMKGKQLMKEAVKEL</sequence>
<dbReference type="InterPro" id="IPR007345">
    <property type="entry name" value="Polysacch_pyruvyl_Trfase"/>
</dbReference>
<evidence type="ECO:0000313" key="2">
    <source>
        <dbReference type="EMBL" id="CEA01989.1"/>
    </source>
</evidence>
<dbReference type="AlphaFoldDB" id="A0A078M6S9"/>
<evidence type="ECO:0000259" key="1">
    <source>
        <dbReference type="Pfam" id="PF04230"/>
    </source>
</evidence>
<dbReference type="PANTHER" id="PTHR36836:SF1">
    <property type="entry name" value="COLANIC ACID BIOSYNTHESIS PROTEIN WCAK"/>
    <property type="match status" value="1"/>
</dbReference>
<protein>
    <submittedName>
        <fullName evidence="2">Colanic acid biosynthesis protein</fullName>
    </submittedName>
</protein>
<feature type="domain" description="Polysaccharide pyruvyl transferase" evidence="1">
    <location>
        <begin position="15"/>
        <end position="309"/>
    </location>
</feature>
<dbReference type="HOGENOM" id="CLU_039510_0_1_9"/>
<organism evidence="2">
    <name type="scientific">Metalysinibacillus saudimassiliensis</name>
    <dbReference type="NCBI Taxonomy" id="1461583"/>
    <lineage>
        <taxon>Bacteria</taxon>
        <taxon>Bacillati</taxon>
        <taxon>Bacillota</taxon>
        <taxon>Bacilli</taxon>
        <taxon>Bacillales</taxon>
        <taxon>Caryophanaceae</taxon>
        <taxon>Metalysinibacillus</taxon>
    </lineage>
</organism>
<proteinExistence type="predicted"/>